<feature type="transmembrane region" description="Helical" evidence="7">
    <location>
        <begin position="190"/>
        <end position="208"/>
    </location>
</feature>
<evidence type="ECO:0000313" key="10">
    <source>
        <dbReference type="Proteomes" id="UP000191691"/>
    </source>
</evidence>
<evidence type="ECO:0000256" key="7">
    <source>
        <dbReference type="SAM" id="Phobius"/>
    </source>
</evidence>
<feature type="transmembrane region" description="Helical" evidence="7">
    <location>
        <begin position="220"/>
        <end position="240"/>
    </location>
</feature>
<gene>
    <name evidence="9" type="ORF">PENNAL_c0085G03378</name>
</gene>
<organism evidence="9 10">
    <name type="scientific">Penicillium nalgiovense</name>
    <dbReference type="NCBI Taxonomy" id="60175"/>
    <lineage>
        <taxon>Eukaryota</taxon>
        <taxon>Fungi</taxon>
        <taxon>Dikarya</taxon>
        <taxon>Ascomycota</taxon>
        <taxon>Pezizomycotina</taxon>
        <taxon>Eurotiomycetes</taxon>
        <taxon>Eurotiomycetidae</taxon>
        <taxon>Eurotiales</taxon>
        <taxon>Aspergillaceae</taxon>
        <taxon>Penicillium</taxon>
    </lineage>
</organism>
<evidence type="ECO:0000259" key="8">
    <source>
        <dbReference type="PROSITE" id="PS50850"/>
    </source>
</evidence>
<feature type="transmembrane region" description="Helical" evidence="7">
    <location>
        <begin position="353"/>
        <end position="373"/>
    </location>
</feature>
<evidence type="ECO:0000256" key="2">
    <source>
        <dbReference type="ARBA" id="ARBA00022448"/>
    </source>
</evidence>
<dbReference type="AlphaFoldDB" id="A0A1V6XFQ2"/>
<feature type="transmembrane region" description="Helical" evidence="7">
    <location>
        <begin position="157"/>
        <end position="178"/>
    </location>
</feature>
<accession>A0A1V6XFQ2</accession>
<feature type="transmembrane region" description="Helical" evidence="7">
    <location>
        <begin position="446"/>
        <end position="467"/>
    </location>
</feature>
<dbReference type="Pfam" id="PF07690">
    <property type="entry name" value="MFS_1"/>
    <property type="match status" value="1"/>
</dbReference>
<dbReference type="PANTHER" id="PTHR43791:SF103">
    <property type="entry name" value="MAJOR FACILITATOR SUPERFAMILY (MFS) PROFILE DOMAIN-CONTAINING PROTEIN-RELATED"/>
    <property type="match status" value="1"/>
</dbReference>
<evidence type="ECO:0000256" key="4">
    <source>
        <dbReference type="ARBA" id="ARBA00022989"/>
    </source>
</evidence>
<dbReference type="EMBL" id="MOOB01000085">
    <property type="protein sequence ID" value="OQE73969.1"/>
    <property type="molecule type" value="Genomic_DNA"/>
</dbReference>
<dbReference type="Gene3D" id="1.20.1250.20">
    <property type="entry name" value="MFS general substrate transporter like domains"/>
    <property type="match status" value="1"/>
</dbReference>
<comment type="similarity">
    <text evidence="6">Belongs to the major facilitator superfamily. Allantoate permease family.</text>
</comment>
<dbReference type="STRING" id="60175.A0A1V6XFQ2"/>
<reference evidence="10" key="1">
    <citation type="journal article" date="2017" name="Nat. Microbiol.">
        <title>Global analysis of biosynthetic gene clusters reveals vast potential of secondary metabolite production in Penicillium species.</title>
        <authorList>
            <person name="Nielsen J.C."/>
            <person name="Grijseels S."/>
            <person name="Prigent S."/>
            <person name="Ji B."/>
            <person name="Dainat J."/>
            <person name="Nielsen K.F."/>
            <person name="Frisvad J.C."/>
            <person name="Workman M."/>
            <person name="Nielsen J."/>
        </authorList>
    </citation>
    <scope>NUCLEOTIDE SEQUENCE [LARGE SCALE GENOMIC DNA]</scope>
    <source>
        <strain evidence="10">IBT 13039</strain>
    </source>
</reference>
<dbReference type="GO" id="GO:0016020">
    <property type="term" value="C:membrane"/>
    <property type="evidence" value="ECO:0007669"/>
    <property type="project" value="UniProtKB-SubCell"/>
</dbReference>
<dbReference type="Proteomes" id="UP000191691">
    <property type="component" value="Unassembled WGS sequence"/>
</dbReference>
<comment type="caution">
    <text evidence="9">The sequence shown here is derived from an EMBL/GenBank/DDBJ whole genome shotgun (WGS) entry which is preliminary data.</text>
</comment>
<dbReference type="OMA" id="GRCISIA"/>
<dbReference type="PANTHER" id="PTHR43791">
    <property type="entry name" value="PERMEASE-RELATED"/>
    <property type="match status" value="1"/>
</dbReference>
<evidence type="ECO:0000313" key="9">
    <source>
        <dbReference type="EMBL" id="OQE73969.1"/>
    </source>
</evidence>
<dbReference type="PROSITE" id="PS50850">
    <property type="entry name" value="MFS"/>
    <property type="match status" value="1"/>
</dbReference>
<keyword evidence="10" id="KW-1185">Reference proteome</keyword>
<evidence type="ECO:0000256" key="3">
    <source>
        <dbReference type="ARBA" id="ARBA00022692"/>
    </source>
</evidence>
<feature type="transmembrane region" description="Helical" evidence="7">
    <location>
        <begin position="385"/>
        <end position="403"/>
    </location>
</feature>
<dbReference type="SUPFAM" id="SSF103473">
    <property type="entry name" value="MFS general substrate transporter"/>
    <property type="match status" value="1"/>
</dbReference>
<evidence type="ECO:0000256" key="6">
    <source>
        <dbReference type="ARBA" id="ARBA00037968"/>
    </source>
</evidence>
<feature type="transmembrane region" description="Helical" evidence="7">
    <location>
        <begin position="327"/>
        <end position="346"/>
    </location>
</feature>
<evidence type="ECO:0000256" key="5">
    <source>
        <dbReference type="ARBA" id="ARBA00023136"/>
    </source>
</evidence>
<protein>
    <recommendedName>
        <fullName evidence="8">Major facilitator superfamily (MFS) profile domain-containing protein</fullName>
    </recommendedName>
</protein>
<proteinExistence type="inferred from homology"/>
<keyword evidence="3 7" id="KW-0812">Transmembrane</keyword>
<sequence length="512" mass="56634">MAPNEKEDFMAEAKPSMDFATLHASTGEAESNLVMTAAEERKLVRKIDLHRIDGIDIENSLIPLMSILYLLQYLDKTSLGYTAIMGIIEDAKLVGTQYSWVSSFFYVGFLAASPLASILLVKFPVAKVVVVSVLIWASIQMCMAGGNDFGSLAALRVLLGAFEAAVNPGLTIITSTWYKPSEHALRHGLWYGGASVAYIFGGILAYAISHIHSVVKNWQLLFIIFGAATFLWGLLLLWLLPNNPQTAWFLNERERKLAFARVQDDGSAYGSSVLAVLLTLHIYDSPWWWLDGARTFNQPTANQTILKFGSIILKSFGYSVLQTQLLTMSQGAFLLFYVAFTVIVSITFKNARCVSIALLNIISLAGALMIKLLPESHNLSRLGGLWLISAYASAFPTILSLVSSNITGHTKKATVNGMLFVGFCIGYIVGPLTFLPREAPTYQTAFNIMIACFVLNVAIIMIMRQLMARWNKRRDQRFGAEASLSGQAIEDNAAQIDLDETDWENKSIRYFL</sequence>
<dbReference type="InterPro" id="IPR011701">
    <property type="entry name" value="MFS"/>
</dbReference>
<evidence type="ECO:0000256" key="1">
    <source>
        <dbReference type="ARBA" id="ARBA00004141"/>
    </source>
</evidence>
<keyword evidence="4 7" id="KW-1133">Transmembrane helix</keyword>
<feature type="transmembrane region" description="Helical" evidence="7">
    <location>
        <begin position="125"/>
        <end position="145"/>
    </location>
</feature>
<dbReference type="InterPro" id="IPR020846">
    <property type="entry name" value="MFS_dom"/>
</dbReference>
<dbReference type="FunFam" id="1.20.1250.20:FF:000064">
    <property type="entry name" value="MFS allantoate transporter"/>
    <property type="match status" value="1"/>
</dbReference>
<name>A0A1V6XFQ2_PENNA</name>
<keyword evidence="2" id="KW-0813">Transport</keyword>
<feature type="domain" description="Major facilitator superfamily (MFS) profile" evidence="8">
    <location>
        <begin position="61"/>
        <end position="468"/>
    </location>
</feature>
<feature type="transmembrane region" description="Helical" evidence="7">
    <location>
        <begin position="415"/>
        <end position="434"/>
    </location>
</feature>
<dbReference type="GO" id="GO:0022857">
    <property type="term" value="F:transmembrane transporter activity"/>
    <property type="evidence" value="ECO:0007669"/>
    <property type="project" value="InterPro"/>
</dbReference>
<dbReference type="InterPro" id="IPR036259">
    <property type="entry name" value="MFS_trans_sf"/>
</dbReference>
<comment type="subcellular location">
    <subcellularLocation>
        <location evidence="1">Membrane</location>
        <topology evidence="1">Multi-pass membrane protein</topology>
    </subcellularLocation>
</comment>
<keyword evidence="5 7" id="KW-0472">Membrane</keyword>